<evidence type="ECO:0000313" key="3">
    <source>
        <dbReference type="Proteomes" id="UP000034525"/>
    </source>
</evidence>
<protein>
    <recommendedName>
        <fullName evidence="4">Bacterial spore germination immunoglobulin-like domain-containing protein</fullName>
    </recommendedName>
</protein>
<dbReference type="Proteomes" id="UP000034525">
    <property type="component" value="Unassembled WGS sequence"/>
</dbReference>
<proteinExistence type="predicted"/>
<dbReference type="AlphaFoldDB" id="A0A837IDQ2"/>
<keyword evidence="1" id="KW-1133">Transmembrane helix</keyword>
<evidence type="ECO:0000256" key="1">
    <source>
        <dbReference type="SAM" id="Phobius"/>
    </source>
</evidence>
<accession>A0A837IDQ2</accession>
<dbReference type="EMBL" id="LCIL01000002">
    <property type="protein sequence ID" value="KKT54879.1"/>
    <property type="molecule type" value="Genomic_DNA"/>
</dbReference>
<evidence type="ECO:0008006" key="4">
    <source>
        <dbReference type="Google" id="ProtNLM"/>
    </source>
</evidence>
<gene>
    <name evidence="2" type="ORF">UW47_C0002G0063</name>
</gene>
<comment type="caution">
    <text evidence="2">The sequence shown here is derived from an EMBL/GenBank/DDBJ whole genome shotgun (WGS) entry which is preliminary data.</text>
</comment>
<keyword evidence="1" id="KW-0812">Transmembrane</keyword>
<name>A0A837IDQ2_9BACT</name>
<evidence type="ECO:0000313" key="2">
    <source>
        <dbReference type="EMBL" id="KKT54879.1"/>
    </source>
</evidence>
<keyword evidence="1" id="KW-0472">Membrane</keyword>
<reference evidence="2 3" key="1">
    <citation type="journal article" date="2015" name="Nature">
        <title>rRNA introns, odd ribosomes, and small enigmatic genomes across a large radiation of phyla.</title>
        <authorList>
            <person name="Brown C.T."/>
            <person name="Hug L.A."/>
            <person name="Thomas B.C."/>
            <person name="Sharon I."/>
            <person name="Castelle C.J."/>
            <person name="Singh A."/>
            <person name="Wilkins M.J."/>
            <person name="Williams K.H."/>
            <person name="Banfield J.F."/>
        </authorList>
    </citation>
    <scope>NUCLEOTIDE SEQUENCE [LARGE SCALE GENOMIC DNA]</scope>
</reference>
<organism evidence="2 3">
    <name type="scientific">Candidatus Woesebacteria bacterium GW2011_GWA1_44_23</name>
    <dbReference type="NCBI Taxonomy" id="1618558"/>
    <lineage>
        <taxon>Bacteria</taxon>
        <taxon>Candidatus Woeseibacteriota</taxon>
    </lineage>
</organism>
<feature type="transmembrane region" description="Helical" evidence="1">
    <location>
        <begin position="45"/>
        <end position="67"/>
    </location>
</feature>
<sequence length="234" mass="25377">MNRIKLPNHELKGNKVPDAERVVSVEPNQATESRVERQQPKDNHWITILAMATFVLFSLGVVVFLYYQNQQLKNMLASFQPQTIPTPTVLASPSPNVETPIVSSPSANMKVASPLKITGKVPAGWMNEGVFPIKLVDANKKLIVQGQAKENVPGTWLSGNSVSFTATLTFDTNSASGFLVLENDNPSGDPANSKTYEVPVKFSENVACTLDAKLCPDGSYVSRTGPNCEFAPCP</sequence>